<dbReference type="Proteomes" id="UP000678393">
    <property type="component" value="Unassembled WGS sequence"/>
</dbReference>
<evidence type="ECO:0000313" key="1">
    <source>
        <dbReference type="EMBL" id="CAG5116632.1"/>
    </source>
</evidence>
<keyword evidence="2" id="KW-1185">Reference proteome</keyword>
<feature type="non-terminal residue" evidence="1">
    <location>
        <position position="1"/>
    </location>
</feature>
<protein>
    <submittedName>
        <fullName evidence="1">Uncharacterized protein</fullName>
    </submittedName>
</protein>
<accession>A0A8S3YMD7</accession>
<sequence>FLLFQAASTGSAVWLSSWTDDKLLANSSLAGTSEFVNRNNMYLAVYGVLGFTQCK</sequence>
<proteinExistence type="predicted"/>
<gene>
    <name evidence="1" type="ORF">CUNI_LOCUS2190</name>
</gene>
<feature type="non-terminal residue" evidence="1">
    <location>
        <position position="55"/>
    </location>
</feature>
<dbReference type="AlphaFoldDB" id="A0A8S3YMD7"/>
<name>A0A8S3YMD7_9EUPU</name>
<comment type="caution">
    <text evidence="1">The sequence shown here is derived from an EMBL/GenBank/DDBJ whole genome shotgun (WGS) entry which is preliminary data.</text>
</comment>
<dbReference type="EMBL" id="CAJHNH020000279">
    <property type="protein sequence ID" value="CAG5116632.1"/>
    <property type="molecule type" value="Genomic_DNA"/>
</dbReference>
<reference evidence="1" key="1">
    <citation type="submission" date="2021-04" db="EMBL/GenBank/DDBJ databases">
        <authorList>
            <consortium name="Molecular Ecology Group"/>
        </authorList>
    </citation>
    <scope>NUCLEOTIDE SEQUENCE</scope>
</reference>
<evidence type="ECO:0000313" key="2">
    <source>
        <dbReference type="Proteomes" id="UP000678393"/>
    </source>
</evidence>
<organism evidence="1 2">
    <name type="scientific">Candidula unifasciata</name>
    <dbReference type="NCBI Taxonomy" id="100452"/>
    <lineage>
        <taxon>Eukaryota</taxon>
        <taxon>Metazoa</taxon>
        <taxon>Spiralia</taxon>
        <taxon>Lophotrochozoa</taxon>
        <taxon>Mollusca</taxon>
        <taxon>Gastropoda</taxon>
        <taxon>Heterobranchia</taxon>
        <taxon>Euthyneura</taxon>
        <taxon>Panpulmonata</taxon>
        <taxon>Eupulmonata</taxon>
        <taxon>Stylommatophora</taxon>
        <taxon>Helicina</taxon>
        <taxon>Helicoidea</taxon>
        <taxon>Geomitridae</taxon>
        <taxon>Candidula</taxon>
    </lineage>
</organism>